<sequence length="84" mass="9295">MEKLEAKLGMIVDSIGNFFSGKDQLPLCDPALNASGLDKFLKSIGKNPSYVDLELTEQKLTRREGRSFSCLRLLAKIKASLSFT</sequence>
<dbReference type="EMBL" id="SDMP01000018">
    <property type="protein sequence ID" value="RYQ94978.1"/>
    <property type="molecule type" value="Genomic_DNA"/>
</dbReference>
<accession>A0A444XZ72</accession>
<proteinExistence type="predicted"/>
<reference evidence="1 2" key="1">
    <citation type="submission" date="2019-01" db="EMBL/GenBank/DDBJ databases">
        <title>Sequencing of cultivated peanut Arachis hypogaea provides insights into genome evolution and oil improvement.</title>
        <authorList>
            <person name="Chen X."/>
        </authorList>
    </citation>
    <scope>NUCLEOTIDE SEQUENCE [LARGE SCALE GENOMIC DNA]</scope>
    <source>
        <strain evidence="2">cv. Fuhuasheng</strain>
        <tissue evidence="1">Leaves</tissue>
    </source>
</reference>
<organism evidence="1 2">
    <name type="scientific">Arachis hypogaea</name>
    <name type="common">Peanut</name>
    <dbReference type="NCBI Taxonomy" id="3818"/>
    <lineage>
        <taxon>Eukaryota</taxon>
        <taxon>Viridiplantae</taxon>
        <taxon>Streptophyta</taxon>
        <taxon>Embryophyta</taxon>
        <taxon>Tracheophyta</taxon>
        <taxon>Spermatophyta</taxon>
        <taxon>Magnoliopsida</taxon>
        <taxon>eudicotyledons</taxon>
        <taxon>Gunneridae</taxon>
        <taxon>Pentapetalae</taxon>
        <taxon>rosids</taxon>
        <taxon>fabids</taxon>
        <taxon>Fabales</taxon>
        <taxon>Fabaceae</taxon>
        <taxon>Papilionoideae</taxon>
        <taxon>50 kb inversion clade</taxon>
        <taxon>dalbergioids sensu lato</taxon>
        <taxon>Dalbergieae</taxon>
        <taxon>Pterocarpus clade</taxon>
        <taxon>Arachis</taxon>
    </lineage>
</organism>
<evidence type="ECO:0000313" key="2">
    <source>
        <dbReference type="Proteomes" id="UP000289738"/>
    </source>
</evidence>
<keyword evidence="2" id="KW-1185">Reference proteome</keyword>
<name>A0A444XZ72_ARAHY</name>
<protein>
    <submittedName>
        <fullName evidence="1">Uncharacterized protein</fullName>
    </submittedName>
</protein>
<dbReference type="Proteomes" id="UP000289738">
    <property type="component" value="Chromosome B08"/>
</dbReference>
<gene>
    <name evidence="1" type="ORF">Ahy_B08g089962</name>
</gene>
<comment type="caution">
    <text evidence="1">The sequence shown here is derived from an EMBL/GenBank/DDBJ whole genome shotgun (WGS) entry which is preliminary data.</text>
</comment>
<dbReference type="AlphaFoldDB" id="A0A444XZ72"/>
<evidence type="ECO:0000313" key="1">
    <source>
        <dbReference type="EMBL" id="RYQ94978.1"/>
    </source>
</evidence>